<dbReference type="PANTHER" id="PTHR13255">
    <property type="entry name" value="ATAXIN-10"/>
    <property type="match status" value="1"/>
</dbReference>
<dbReference type="InterPro" id="IPR019156">
    <property type="entry name" value="Ataxin-10_domain"/>
</dbReference>
<protein>
    <recommendedName>
        <fullName evidence="2">Ataxin-10</fullName>
    </recommendedName>
</protein>
<dbReference type="Pfam" id="PF09759">
    <property type="entry name" value="Atx10homo_assoc"/>
    <property type="match status" value="1"/>
</dbReference>
<evidence type="ECO:0000256" key="2">
    <source>
        <dbReference type="ARBA" id="ARBA00018804"/>
    </source>
</evidence>
<reference evidence="8" key="1">
    <citation type="submission" date="2025-08" db="UniProtKB">
        <authorList>
            <consortium name="RefSeq"/>
        </authorList>
    </citation>
    <scope>IDENTIFICATION</scope>
    <source>
        <tissue evidence="8">Entire body</tissue>
    </source>
</reference>
<dbReference type="SUPFAM" id="SSF48371">
    <property type="entry name" value="ARM repeat"/>
    <property type="match status" value="1"/>
</dbReference>
<proteinExistence type="inferred from homology"/>
<keyword evidence="3" id="KW-0132">Cell division</keyword>
<sequence>MEGIEWRSLDDENLKIIQEELRRKFEIVIDIYGNRSDVHQAGKQGHQEFTPIQKISQLITNTEEFEASTPAIGFKVDLIRMISNMCWKHKENQDFVREMDGIAVILDCCNIDAKNPFIIQWVIFAIHNLCENNLENQKIIASLNKQGVVDSEVLQEVGVMLHNDGESTLHIAPLEELQKRAK</sequence>
<comment type="function">
    <text evidence="5">May play a role in the regulation of cytokinesis. May play a role in signaling by stimulating protein glycosylation. Induces neuritogenesis by activating the Ras-MAP kinase pathway and is necessary for the survival of cerebellar neurons. Does not appear to play a major role in ciliogenesis.</text>
</comment>
<name>A0A1W4WFL6_AGRPL</name>
<comment type="similarity">
    <text evidence="1">Belongs to the ataxin-10 family.</text>
</comment>
<gene>
    <name evidence="8" type="primary">LOC108735329</name>
</gene>
<dbReference type="GO" id="GO:0051301">
    <property type="term" value="P:cell division"/>
    <property type="evidence" value="ECO:0007669"/>
    <property type="project" value="UniProtKB-KW"/>
</dbReference>
<evidence type="ECO:0000256" key="1">
    <source>
        <dbReference type="ARBA" id="ARBA00008384"/>
    </source>
</evidence>
<evidence type="ECO:0000259" key="6">
    <source>
        <dbReference type="Pfam" id="PF09759"/>
    </source>
</evidence>
<evidence type="ECO:0000256" key="4">
    <source>
        <dbReference type="ARBA" id="ARBA00023306"/>
    </source>
</evidence>
<dbReference type="GO" id="GO:0005829">
    <property type="term" value="C:cytosol"/>
    <property type="evidence" value="ECO:0007669"/>
    <property type="project" value="TreeGrafter"/>
</dbReference>
<dbReference type="OrthoDB" id="379794at2759"/>
<dbReference type="GO" id="GO:0031175">
    <property type="term" value="P:neuron projection development"/>
    <property type="evidence" value="ECO:0007669"/>
    <property type="project" value="TreeGrafter"/>
</dbReference>
<dbReference type="Proteomes" id="UP000192223">
    <property type="component" value="Unplaced"/>
</dbReference>
<evidence type="ECO:0000256" key="3">
    <source>
        <dbReference type="ARBA" id="ARBA00022618"/>
    </source>
</evidence>
<dbReference type="InterPro" id="IPR016024">
    <property type="entry name" value="ARM-type_fold"/>
</dbReference>
<evidence type="ECO:0000313" key="7">
    <source>
        <dbReference type="Proteomes" id="UP000192223"/>
    </source>
</evidence>
<dbReference type="RefSeq" id="XP_018322751.1">
    <property type="nucleotide sequence ID" value="XM_018467249.2"/>
</dbReference>
<dbReference type="PANTHER" id="PTHR13255:SF0">
    <property type="entry name" value="ATAXIN-10"/>
    <property type="match status" value="1"/>
</dbReference>
<dbReference type="Gene3D" id="1.25.10.10">
    <property type="entry name" value="Leucine-rich Repeat Variant"/>
    <property type="match status" value="1"/>
</dbReference>
<evidence type="ECO:0000313" key="8">
    <source>
        <dbReference type="RefSeq" id="XP_018322751.1"/>
    </source>
</evidence>
<feature type="domain" description="Ataxin-10" evidence="6">
    <location>
        <begin position="74"/>
        <end position="167"/>
    </location>
</feature>
<dbReference type="GeneID" id="108735329"/>
<keyword evidence="4" id="KW-0131">Cell cycle</keyword>
<evidence type="ECO:0000256" key="5">
    <source>
        <dbReference type="ARBA" id="ARBA00045173"/>
    </source>
</evidence>
<dbReference type="InterPro" id="IPR011989">
    <property type="entry name" value="ARM-like"/>
</dbReference>
<dbReference type="AlphaFoldDB" id="A0A1W4WFL6"/>
<dbReference type="InterPro" id="IPR051374">
    <property type="entry name" value="Ataxin-10/CTR86_families"/>
</dbReference>
<accession>A0A1W4WFL6</accession>
<keyword evidence="7" id="KW-1185">Reference proteome</keyword>
<organism evidence="7 8">
    <name type="scientific">Agrilus planipennis</name>
    <name type="common">Emerald ash borer</name>
    <name type="synonym">Agrilus marcopoli</name>
    <dbReference type="NCBI Taxonomy" id="224129"/>
    <lineage>
        <taxon>Eukaryota</taxon>
        <taxon>Metazoa</taxon>
        <taxon>Ecdysozoa</taxon>
        <taxon>Arthropoda</taxon>
        <taxon>Hexapoda</taxon>
        <taxon>Insecta</taxon>
        <taxon>Pterygota</taxon>
        <taxon>Neoptera</taxon>
        <taxon>Endopterygota</taxon>
        <taxon>Coleoptera</taxon>
        <taxon>Polyphaga</taxon>
        <taxon>Elateriformia</taxon>
        <taxon>Buprestoidea</taxon>
        <taxon>Buprestidae</taxon>
        <taxon>Agrilinae</taxon>
        <taxon>Agrilus</taxon>
    </lineage>
</organism>